<feature type="domain" description="Alginate export" evidence="1">
    <location>
        <begin position="35"/>
        <end position="250"/>
    </location>
</feature>
<dbReference type="Pfam" id="PF13372">
    <property type="entry name" value="Alginate_exp"/>
    <property type="match status" value="1"/>
</dbReference>
<name>A0A545TJY1_9GAMM</name>
<evidence type="ECO:0000259" key="1">
    <source>
        <dbReference type="Pfam" id="PF13372"/>
    </source>
</evidence>
<dbReference type="AlphaFoldDB" id="A0A545TJY1"/>
<gene>
    <name evidence="2" type="ORF">FLL45_06205</name>
</gene>
<evidence type="ECO:0000313" key="2">
    <source>
        <dbReference type="EMBL" id="TQV77533.1"/>
    </source>
</evidence>
<keyword evidence="3" id="KW-1185">Reference proteome</keyword>
<dbReference type="InterPro" id="IPR025388">
    <property type="entry name" value="Alginate_export_dom"/>
</dbReference>
<dbReference type="Proteomes" id="UP000317839">
    <property type="component" value="Unassembled WGS sequence"/>
</dbReference>
<dbReference type="InterPro" id="IPR053728">
    <property type="entry name" value="Alginate_Permeability_Chnl"/>
</dbReference>
<dbReference type="OrthoDB" id="9767539at2"/>
<evidence type="ECO:0000313" key="3">
    <source>
        <dbReference type="Proteomes" id="UP000317839"/>
    </source>
</evidence>
<organism evidence="2 3">
    <name type="scientific">Aliikangiella marina</name>
    <dbReference type="NCBI Taxonomy" id="1712262"/>
    <lineage>
        <taxon>Bacteria</taxon>
        <taxon>Pseudomonadati</taxon>
        <taxon>Pseudomonadota</taxon>
        <taxon>Gammaproteobacteria</taxon>
        <taxon>Oceanospirillales</taxon>
        <taxon>Pleioneaceae</taxon>
        <taxon>Aliikangiella</taxon>
    </lineage>
</organism>
<comment type="caution">
    <text evidence="2">The sequence shown here is derived from an EMBL/GenBank/DDBJ whole genome shotgun (WGS) entry which is preliminary data.</text>
</comment>
<reference evidence="2 3" key="1">
    <citation type="submission" date="2019-06" db="EMBL/GenBank/DDBJ databases">
        <title>Draft genome of Aliikangiella marina GYP-15.</title>
        <authorList>
            <person name="Wang G."/>
        </authorList>
    </citation>
    <scope>NUCLEOTIDE SEQUENCE [LARGE SCALE GENOMIC DNA]</scope>
    <source>
        <strain evidence="2 3">GYP-15</strain>
    </source>
</reference>
<sequence length="397" mass="43978">MVRELKFKMPIALMTSSLLMLPLDGIASEAIESEIDLSFRYRVELVSQDGIAEDAEASTLRTRATIKTKWRPKLDSVIEFDDVTEIGMDDFNSGQGTSPTRGQFPVVADPEGTEVNQAYIRYSGDSAKFALGRQRILIGNQRFVGGVGWRQNEQTYDSFTVNSGAGEFKYSYAYVYNVNRIFGESVPAGDHQHNTHLVNVDYKIGKGKFSGYYFAIDNEDAVGLSNNTFGIRYQGKAGDFGYIFEYASQSDAGDNPNDYKANYYHIDGNYNTGNFSVGAGIEVLGGDQTGGQGFTTSLATLHKFQGWADVFLGTPTAGIEDFYIKGGFKLAGADIKLFYHDFSTDEGGVDLGSEFDLVVTKKFNKHWAGLFKLADFSSDNASYASRDKMWFMLTYQL</sequence>
<dbReference type="EMBL" id="VIKR01000001">
    <property type="protein sequence ID" value="TQV77533.1"/>
    <property type="molecule type" value="Genomic_DNA"/>
</dbReference>
<proteinExistence type="predicted"/>
<protein>
    <recommendedName>
        <fullName evidence="1">Alginate export domain-containing protein</fullName>
    </recommendedName>
</protein>
<dbReference type="Gene3D" id="2.40.160.100">
    <property type="match status" value="1"/>
</dbReference>
<accession>A0A545TJY1</accession>
<dbReference type="RefSeq" id="WP_142941105.1">
    <property type="nucleotide sequence ID" value="NZ_VIKR01000001.1"/>
</dbReference>